<organism evidence="2 3">
    <name type="scientific">Vibrio tritonius</name>
    <dbReference type="NCBI Taxonomy" id="1435069"/>
    <lineage>
        <taxon>Bacteria</taxon>
        <taxon>Pseudomonadati</taxon>
        <taxon>Pseudomonadota</taxon>
        <taxon>Gammaproteobacteria</taxon>
        <taxon>Vibrionales</taxon>
        <taxon>Vibrionaceae</taxon>
        <taxon>Vibrio</taxon>
    </lineage>
</organism>
<feature type="signal peptide" evidence="1">
    <location>
        <begin position="1"/>
        <end position="25"/>
    </location>
</feature>
<dbReference type="Pfam" id="PF11319">
    <property type="entry name" value="VasI"/>
    <property type="match status" value="1"/>
</dbReference>
<proteinExistence type="predicted"/>
<name>A0ABS7YJI2_9VIBR</name>
<keyword evidence="3" id="KW-1185">Reference proteome</keyword>
<reference evidence="3" key="1">
    <citation type="submission" date="2023-07" db="EMBL/GenBank/DDBJ databases">
        <title>Molecular identification of indigenous halophilic bacteria isolated from red sea cost, biodegradation of synthetic dyes and assessment of degraded metabolite toxicity.</title>
        <authorList>
            <person name="Chaieb K."/>
            <person name="Altayb H.N."/>
        </authorList>
    </citation>
    <scope>NUCLEOTIDE SEQUENCE [LARGE SCALE GENOMIC DNA]</scope>
    <source>
        <strain evidence="3">K20</strain>
    </source>
</reference>
<gene>
    <name evidence="2" type="primary">tagO</name>
    <name evidence="2" type="ORF">LDJ79_06935</name>
</gene>
<dbReference type="Proteomes" id="UP001199044">
    <property type="component" value="Unassembled WGS sequence"/>
</dbReference>
<feature type="chain" id="PRO_5047291986" evidence="1">
    <location>
        <begin position="26"/>
        <end position="218"/>
    </location>
</feature>
<dbReference type="InterPro" id="IPR017738">
    <property type="entry name" value="T6SS-assoc_VCA0118"/>
</dbReference>
<sequence>MNKLRVCAWLGLLSTLPAVPSVTQAADQRLAQAEQCRLVSGRLERLDCFDRVFKTPLPEKQLTGQAYPEAWQRAMDAAHQDGDKSRTLVTQGDGKGSSAWLALTAMNTHTQFQGNAKPILLMSCMNNLSRVELALPDPVQDGRIRIAVAGGQQQYWRSDDLGVLMSSARGLPAIDMMKAMTAGNRLVLRSNATFADGLEFDTRNVASELSALRQRCGW</sequence>
<evidence type="ECO:0000313" key="3">
    <source>
        <dbReference type="Proteomes" id="UP001199044"/>
    </source>
</evidence>
<protein>
    <submittedName>
        <fullName evidence="2">Type VI secretion system-associated protein TagO</fullName>
    </submittedName>
</protein>
<keyword evidence="1" id="KW-0732">Signal</keyword>
<dbReference type="NCBIfam" id="TIGR03360">
    <property type="entry name" value="VI_minor_1"/>
    <property type="match status" value="1"/>
</dbReference>
<dbReference type="EMBL" id="JAIWIU010000041">
    <property type="protein sequence ID" value="MCA2015840.1"/>
    <property type="molecule type" value="Genomic_DNA"/>
</dbReference>
<evidence type="ECO:0000256" key="1">
    <source>
        <dbReference type="SAM" id="SignalP"/>
    </source>
</evidence>
<evidence type="ECO:0000313" key="2">
    <source>
        <dbReference type="EMBL" id="MCA2015840.1"/>
    </source>
</evidence>
<comment type="caution">
    <text evidence="2">The sequence shown here is derived from an EMBL/GenBank/DDBJ whole genome shotgun (WGS) entry which is preliminary data.</text>
</comment>
<dbReference type="RefSeq" id="WP_225250060.1">
    <property type="nucleotide sequence ID" value="NZ_JAIWIU010000041.1"/>
</dbReference>
<accession>A0ABS7YJI2</accession>